<protein>
    <submittedName>
        <fullName evidence="1">Uncharacterized protein</fullName>
    </submittedName>
</protein>
<evidence type="ECO:0000313" key="1">
    <source>
        <dbReference type="EMBL" id="PWN48237.1"/>
    </source>
</evidence>
<organism evidence="1 2">
    <name type="scientific">Violaceomyces palustris</name>
    <dbReference type="NCBI Taxonomy" id="1673888"/>
    <lineage>
        <taxon>Eukaryota</taxon>
        <taxon>Fungi</taxon>
        <taxon>Dikarya</taxon>
        <taxon>Basidiomycota</taxon>
        <taxon>Ustilaginomycotina</taxon>
        <taxon>Ustilaginomycetes</taxon>
        <taxon>Violaceomycetales</taxon>
        <taxon>Violaceomycetaceae</taxon>
        <taxon>Violaceomyces</taxon>
    </lineage>
</organism>
<evidence type="ECO:0000313" key="2">
    <source>
        <dbReference type="Proteomes" id="UP000245626"/>
    </source>
</evidence>
<dbReference type="Proteomes" id="UP000245626">
    <property type="component" value="Unassembled WGS sequence"/>
</dbReference>
<gene>
    <name evidence="1" type="ORF">IE53DRAFT_389581</name>
</gene>
<keyword evidence="2" id="KW-1185">Reference proteome</keyword>
<reference evidence="1 2" key="1">
    <citation type="journal article" date="2018" name="Mol. Biol. Evol.">
        <title>Broad Genomic Sampling Reveals a Smut Pathogenic Ancestry of the Fungal Clade Ustilaginomycotina.</title>
        <authorList>
            <person name="Kijpornyongpan T."/>
            <person name="Mondo S.J."/>
            <person name="Barry K."/>
            <person name="Sandor L."/>
            <person name="Lee J."/>
            <person name="Lipzen A."/>
            <person name="Pangilinan J."/>
            <person name="LaButti K."/>
            <person name="Hainaut M."/>
            <person name="Henrissat B."/>
            <person name="Grigoriev I.V."/>
            <person name="Spatafora J.W."/>
            <person name="Aime M.C."/>
        </authorList>
    </citation>
    <scope>NUCLEOTIDE SEQUENCE [LARGE SCALE GENOMIC DNA]</scope>
    <source>
        <strain evidence="1 2">SA 807</strain>
    </source>
</reference>
<dbReference type="EMBL" id="KZ820244">
    <property type="protein sequence ID" value="PWN48237.1"/>
    <property type="molecule type" value="Genomic_DNA"/>
</dbReference>
<sequence length="479" mass="52073">MTDLEKKRGTNAEDISLSSNHQEKVARVREQVDAFHVDEDDGTRINFKTMGWVKAGALIMAETIALGILSFPLVFHRLGMATGIMVTVALAIMSTWTGWQIVDFKVNHPGVMNFADAGRVMWGKWGGYAIGTMLIVKVTFVAGSHSLSGAIALSNISSNAVCSIVYAVVISVVSFLLTVPRTFEKVSYISFLSVASILVACLITIVASGTQSLETLQTATDKELGPVEWFAGEHHGLIDVINAITNIVFAYGGHVAIFSFASEMKEPADFKYSLILVQVVATSWYILVGATIYSFVGQYAVSPALTATAKAVRITSYSIALISIIVAGVVASYVGAKFVWIQLFRGSETLTSSSYRTWSYWVGICATLWTVAFVISQVIPFFSDLLSIISSLFTVWLTYGLSSFLWLHDNHPSRSELLTNVSGRGGYFSTRWKGLLFFFNLLMILFSAAIMGLGTYSAVKAIKDGYDQGDFGGPFSCSS</sequence>
<proteinExistence type="predicted"/>
<accession>A0ACD0NR33</accession>
<name>A0ACD0NR33_9BASI</name>